<keyword evidence="14" id="KW-1185">Reference proteome</keyword>
<evidence type="ECO:0000256" key="11">
    <source>
        <dbReference type="SAM" id="Phobius"/>
    </source>
</evidence>
<gene>
    <name evidence="13" type="ORF">HNP84_009977</name>
</gene>
<comment type="similarity">
    <text evidence="2">Belongs to the major facilitator superfamily. Metabolite:H+ Symporter (MHS) family (TC 2.A.1.6) family.</text>
</comment>
<feature type="transmembrane region" description="Helical" evidence="11">
    <location>
        <begin position="397"/>
        <end position="417"/>
    </location>
</feature>
<feature type="transmembrane region" description="Helical" evidence="11">
    <location>
        <begin position="24"/>
        <end position="46"/>
    </location>
</feature>
<feature type="transmembrane region" description="Helical" evidence="11">
    <location>
        <begin position="52"/>
        <end position="74"/>
    </location>
</feature>
<feature type="transmembrane region" description="Helical" evidence="11">
    <location>
        <begin position="330"/>
        <end position="355"/>
    </location>
</feature>
<proteinExistence type="inferred from homology"/>
<dbReference type="RefSeq" id="WP_312927380.1">
    <property type="nucleotide sequence ID" value="NZ_BAABIX010000060.1"/>
</dbReference>
<dbReference type="PROSITE" id="PS00216">
    <property type="entry name" value="SUGAR_TRANSPORT_1"/>
    <property type="match status" value="1"/>
</dbReference>
<dbReference type="AlphaFoldDB" id="A0A840PQZ8"/>
<dbReference type="InterPro" id="IPR020846">
    <property type="entry name" value="MFS_dom"/>
</dbReference>
<evidence type="ECO:0000256" key="1">
    <source>
        <dbReference type="ARBA" id="ARBA00004651"/>
    </source>
</evidence>
<feature type="transmembrane region" description="Helical" evidence="11">
    <location>
        <begin position="367"/>
        <end position="391"/>
    </location>
</feature>
<accession>A0A840PQZ8</accession>
<dbReference type="CDD" id="cd17369">
    <property type="entry name" value="MFS_ShiA_like"/>
    <property type="match status" value="1"/>
</dbReference>
<comment type="subcellular location">
    <subcellularLocation>
        <location evidence="1">Cell membrane</location>
        <topology evidence="1">Multi-pass membrane protein</topology>
    </subcellularLocation>
</comment>
<feature type="transmembrane region" description="Helical" evidence="11">
    <location>
        <begin position="185"/>
        <end position="204"/>
    </location>
</feature>
<keyword evidence="7 11" id="KW-1133">Transmembrane helix</keyword>
<name>A0A840PQZ8_9ACTN</name>
<evidence type="ECO:0000313" key="13">
    <source>
        <dbReference type="EMBL" id="MBB5140210.1"/>
    </source>
</evidence>
<evidence type="ECO:0000256" key="8">
    <source>
        <dbReference type="ARBA" id="ARBA00023136"/>
    </source>
</evidence>
<reference evidence="13 14" key="1">
    <citation type="submission" date="2020-08" db="EMBL/GenBank/DDBJ databases">
        <title>Genomic Encyclopedia of Type Strains, Phase IV (KMG-IV): sequencing the most valuable type-strain genomes for metagenomic binning, comparative biology and taxonomic classification.</title>
        <authorList>
            <person name="Goeker M."/>
        </authorList>
    </citation>
    <scope>NUCLEOTIDE SEQUENCE [LARGE SCALE GENOMIC DNA]</scope>
    <source>
        <strain evidence="13 14">DSM 45615</strain>
    </source>
</reference>
<protein>
    <recommendedName>
        <fullName evidence="10">Putative proline/betaine transporter</fullName>
    </recommendedName>
</protein>
<keyword evidence="5 11" id="KW-0812">Transmembrane</keyword>
<feature type="transmembrane region" description="Helical" evidence="11">
    <location>
        <begin position="274"/>
        <end position="293"/>
    </location>
</feature>
<feature type="transmembrane region" description="Helical" evidence="11">
    <location>
        <begin position="86"/>
        <end position="106"/>
    </location>
</feature>
<comment type="function">
    <text evidence="9">May be a proton symporter involved in the uptake of osmolytes such as proline and glycine betaine.</text>
</comment>
<feature type="transmembrane region" description="Helical" evidence="11">
    <location>
        <begin position="112"/>
        <end position="138"/>
    </location>
</feature>
<dbReference type="PROSITE" id="PS50850">
    <property type="entry name" value="MFS"/>
    <property type="match status" value="1"/>
</dbReference>
<keyword evidence="6" id="KW-0769">Symport</keyword>
<evidence type="ECO:0000256" key="7">
    <source>
        <dbReference type="ARBA" id="ARBA00022989"/>
    </source>
</evidence>
<evidence type="ECO:0000256" key="5">
    <source>
        <dbReference type="ARBA" id="ARBA00022692"/>
    </source>
</evidence>
<dbReference type="PANTHER" id="PTHR43045:SF1">
    <property type="entry name" value="SHIKIMATE TRANSPORTER"/>
    <property type="match status" value="1"/>
</dbReference>
<sequence>MTAEATSAARRASASSYLGTAIEWYDFFIFSTAAALVFGEAFFPAADPTTRTLLSFATLGIGFVARPIGGVVAGHLGDRIGRKATLVLTLSVMGVSTAAIGVLPTYDQAGLLAPVLLVVLRLLQGFSAGGEWAGAALMAVEHSPRNSRGLWGSVVQSGTPTGLIVATLVFLAVQLGVGSEAFVAWGWRVPFLLSVVLLGVAMYIRLKVSESPVFAAMRAQTRVVESPLLRVLRDHRKQVLITALTFAGCNAIGYVFLSFLLSYGTGALGLGRDLMLMLSLAGAVTWCAANLAGGVLADRIGRRRTYIIGYVLFVAWAFPFFALIDTRSPGLMALAVVVLCAAIGLTFGPQCALYAESFPPGVRYSGASLATALGALVGGAFAPVIATALFAETSTAYSVSAYMLLAALVSLGAVLALRESDLARMRAADYPEDVAADAMEPAAER</sequence>
<dbReference type="EMBL" id="JACHGN010000038">
    <property type="protein sequence ID" value="MBB5140210.1"/>
    <property type="molecule type" value="Genomic_DNA"/>
</dbReference>
<evidence type="ECO:0000256" key="10">
    <source>
        <dbReference type="ARBA" id="ARBA00039918"/>
    </source>
</evidence>
<dbReference type="InterPro" id="IPR036259">
    <property type="entry name" value="MFS_trans_sf"/>
</dbReference>
<evidence type="ECO:0000256" key="4">
    <source>
        <dbReference type="ARBA" id="ARBA00022475"/>
    </source>
</evidence>
<dbReference type="PANTHER" id="PTHR43045">
    <property type="entry name" value="SHIKIMATE TRANSPORTER"/>
    <property type="match status" value="1"/>
</dbReference>
<keyword evidence="3" id="KW-0813">Transport</keyword>
<dbReference type="SUPFAM" id="SSF103473">
    <property type="entry name" value="MFS general substrate transporter"/>
    <property type="match status" value="1"/>
</dbReference>
<dbReference type="Gene3D" id="1.20.1250.20">
    <property type="entry name" value="MFS general substrate transporter like domains"/>
    <property type="match status" value="2"/>
</dbReference>
<dbReference type="FunFam" id="1.20.1250.20:FF:000001">
    <property type="entry name" value="Dicarboxylate MFS transporter"/>
    <property type="match status" value="1"/>
</dbReference>
<keyword evidence="4" id="KW-1003">Cell membrane</keyword>
<evidence type="ECO:0000256" key="3">
    <source>
        <dbReference type="ARBA" id="ARBA00022448"/>
    </source>
</evidence>
<comment type="caution">
    <text evidence="13">The sequence shown here is derived from an EMBL/GenBank/DDBJ whole genome shotgun (WGS) entry which is preliminary data.</text>
</comment>
<dbReference type="GO" id="GO:0005886">
    <property type="term" value="C:plasma membrane"/>
    <property type="evidence" value="ECO:0007669"/>
    <property type="project" value="UniProtKB-SubCell"/>
</dbReference>
<feature type="transmembrane region" description="Helical" evidence="11">
    <location>
        <begin position="150"/>
        <end position="173"/>
    </location>
</feature>
<evidence type="ECO:0000256" key="2">
    <source>
        <dbReference type="ARBA" id="ARBA00008240"/>
    </source>
</evidence>
<feature type="transmembrane region" description="Helical" evidence="11">
    <location>
        <begin position="305"/>
        <end position="324"/>
    </location>
</feature>
<evidence type="ECO:0000256" key="6">
    <source>
        <dbReference type="ARBA" id="ARBA00022847"/>
    </source>
</evidence>
<dbReference type="InterPro" id="IPR005829">
    <property type="entry name" value="Sugar_transporter_CS"/>
</dbReference>
<feature type="domain" description="Major facilitator superfamily (MFS) profile" evidence="12">
    <location>
        <begin position="12"/>
        <end position="424"/>
    </location>
</feature>
<organism evidence="13 14">
    <name type="scientific">Thermocatellispora tengchongensis</name>
    <dbReference type="NCBI Taxonomy" id="1073253"/>
    <lineage>
        <taxon>Bacteria</taxon>
        <taxon>Bacillati</taxon>
        <taxon>Actinomycetota</taxon>
        <taxon>Actinomycetes</taxon>
        <taxon>Streptosporangiales</taxon>
        <taxon>Streptosporangiaceae</taxon>
        <taxon>Thermocatellispora</taxon>
    </lineage>
</organism>
<evidence type="ECO:0000256" key="9">
    <source>
        <dbReference type="ARBA" id="ARBA00037295"/>
    </source>
</evidence>
<evidence type="ECO:0000313" key="14">
    <source>
        <dbReference type="Proteomes" id="UP000578449"/>
    </source>
</evidence>
<dbReference type="Proteomes" id="UP000578449">
    <property type="component" value="Unassembled WGS sequence"/>
</dbReference>
<dbReference type="GO" id="GO:0015293">
    <property type="term" value="F:symporter activity"/>
    <property type="evidence" value="ECO:0007669"/>
    <property type="project" value="UniProtKB-KW"/>
</dbReference>
<dbReference type="Pfam" id="PF07690">
    <property type="entry name" value="MFS_1"/>
    <property type="match status" value="1"/>
</dbReference>
<evidence type="ECO:0000259" key="12">
    <source>
        <dbReference type="PROSITE" id="PS50850"/>
    </source>
</evidence>
<dbReference type="InterPro" id="IPR011701">
    <property type="entry name" value="MFS"/>
</dbReference>
<keyword evidence="8 11" id="KW-0472">Membrane</keyword>
<feature type="transmembrane region" description="Helical" evidence="11">
    <location>
        <begin position="239"/>
        <end position="262"/>
    </location>
</feature>